<proteinExistence type="predicted"/>
<evidence type="ECO:0008006" key="4">
    <source>
        <dbReference type="Google" id="ProtNLM"/>
    </source>
</evidence>
<gene>
    <name evidence="2" type="ORF">Thiowin_02850</name>
</gene>
<feature type="chain" id="PRO_5046960104" description="Lipoprotein" evidence="1">
    <location>
        <begin position="20"/>
        <end position="168"/>
    </location>
</feature>
<dbReference type="EMBL" id="CP121472">
    <property type="protein sequence ID" value="WPL17808.1"/>
    <property type="molecule type" value="Genomic_DNA"/>
</dbReference>
<protein>
    <recommendedName>
        <fullName evidence="4">Lipoprotein</fullName>
    </recommendedName>
</protein>
<dbReference type="RefSeq" id="WP_328983609.1">
    <property type="nucleotide sequence ID" value="NZ_CP121472.1"/>
</dbReference>
<evidence type="ECO:0000256" key="1">
    <source>
        <dbReference type="SAM" id="SignalP"/>
    </source>
</evidence>
<dbReference type="PROSITE" id="PS51257">
    <property type="entry name" value="PROKAR_LIPOPROTEIN"/>
    <property type="match status" value="1"/>
</dbReference>
<evidence type="ECO:0000313" key="3">
    <source>
        <dbReference type="Proteomes" id="UP001432180"/>
    </source>
</evidence>
<keyword evidence="1" id="KW-0732">Signal</keyword>
<sequence length="168" mass="18006">MAKVLLSAITSLFLGGCLASSPQIHSQESYRGPLIAAIAPIGGQVDQVTGWVLRHKVEQGLAEQIRAAAIFSAVEEIPSASAPNEAEIIIEPSFLQQAGLTRSHKDKSELAVHLNVRRKTTGVVALDQDYRVPCPSCALGRVDPQAMQALTKAINTDLKREFGRRPAG</sequence>
<dbReference type="Proteomes" id="UP001432180">
    <property type="component" value="Chromosome"/>
</dbReference>
<accession>A0ABZ0SAY0</accession>
<keyword evidence="3" id="KW-1185">Reference proteome</keyword>
<evidence type="ECO:0000313" key="2">
    <source>
        <dbReference type="EMBL" id="WPL17808.1"/>
    </source>
</evidence>
<reference evidence="2 3" key="1">
    <citation type="journal article" date="2023" name="Microorganisms">
        <title>Thiorhodovibrio frisius and Trv. litoralis spp. nov., Two Novel Members from a Clade of Fastidious Purple Sulfur Bacteria That Exhibit Unique Red-Shifted Light-Harvesting Capabilities.</title>
        <authorList>
            <person name="Methner A."/>
            <person name="Kuzyk S.B."/>
            <person name="Petersen J."/>
            <person name="Bauer S."/>
            <person name="Brinkmann H."/>
            <person name="Sichau K."/>
            <person name="Wanner G."/>
            <person name="Wolf J."/>
            <person name="Neumann-Schaal M."/>
            <person name="Henke P."/>
            <person name="Tank M."/>
            <person name="Sproer C."/>
            <person name="Bunk B."/>
            <person name="Overmann J."/>
        </authorList>
    </citation>
    <scope>NUCLEOTIDE SEQUENCE [LARGE SCALE GENOMIC DNA]</scope>
    <source>
        <strain evidence="2 3">DSM 6702</strain>
    </source>
</reference>
<feature type="signal peptide" evidence="1">
    <location>
        <begin position="1"/>
        <end position="19"/>
    </location>
</feature>
<organism evidence="2 3">
    <name type="scientific">Thiorhodovibrio winogradskyi</name>
    <dbReference type="NCBI Taxonomy" id="77007"/>
    <lineage>
        <taxon>Bacteria</taxon>
        <taxon>Pseudomonadati</taxon>
        <taxon>Pseudomonadota</taxon>
        <taxon>Gammaproteobacteria</taxon>
        <taxon>Chromatiales</taxon>
        <taxon>Chromatiaceae</taxon>
        <taxon>Thiorhodovibrio</taxon>
    </lineage>
</organism>
<name>A0ABZ0SAY0_9GAMM</name>